<evidence type="ECO:0000256" key="4">
    <source>
        <dbReference type="ARBA" id="ARBA00022729"/>
    </source>
</evidence>
<dbReference type="PROSITE" id="PS51318">
    <property type="entry name" value="TAT"/>
    <property type="match status" value="1"/>
</dbReference>
<dbReference type="Proteomes" id="UP000186894">
    <property type="component" value="Unassembled WGS sequence"/>
</dbReference>
<dbReference type="PIRSF" id="PIRSF002741">
    <property type="entry name" value="MppA"/>
    <property type="match status" value="1"/>
</dbReference>
<sequence length="536" mass="58367">MHNTPNNWSKSDDDFVEQAIRRGASRRELLQMMLAGGAAMTAASFAFGRAEQAIAATPVSGGALKAAGWSSSISDTLDPAKASATTDYVRLCTFYNRLSILDPSGNVKMELAEAIESKDAQTWTIKLRKGVTFHSGKTLTSADVIFTLKRHKDPAIGSKVAKLAAQMKEFKAVDDLTLEIVLDSPNADLPSILALNHFMIVADGTTDFSAGNGTGPFVKEVFEPGVRSIGTKNKNYWKASLPHLDSVEFFAIVDDNARANALMSGDIQLAGQISPRSKRLIESNDALVLVQASAGNYTNLNLRLDMSPGDKKDFVDGMKYIVDREQIVKSVLRGYGQVANDQPISPANRFHDAALKPKAFDPDKAKFLFNKSGMLNQTIPVIASDAASFSIEMAGMIQASASKIGLKLDVQRVASDGYWNNYWLKAPIHFGNIDPRPTPDIMFSLFYSSNAAWNESRYKSPKFDSLLLEARGLLDEAKRREIYNQLQGMVSEEAGTIIPAYLSSVDAMSSKIKGYTSSPFGGLMGGSFAEYIWFAA</sequence>
<dbReference type="Gene3D" id="3.40.190.10">
    <property type="entry name" value="Periplasmic binding protein-like II"/>
    <property type="match status" value="1"/>
</dbReference>
<dbReference type="GO" id="GO:1904680">
    <property type="term" value="F:peptide transmembrane transporter activity"/>
    <property type="evidence" value="ECO:0007669"/>
    <property type="project" value="TreeGrafter"/>
</dbReference>
<dbReference type="InterPro" id="IPR006311">
    <property type="entry name" value="TAT_signal"/>
</dbReference>
<dbReference type="RefSeq" id="WP_075638081.1">
    <property type="nucleotide sequence ID" value="NZ_MKIM01000021.1"/>
</dbReference>
<dbReference type="STRING" id="1867956.BJF95_04405"/>
<comment type="caution">
    <text evidence="6">The sequence shown here is derived from an EMBL/GenBank/DDBJ whole genome shotgun (WGS) entry which is preliminary data.</text>
</comment>
<evidence type="ECO:0000256" key="2">
    <source>
        <dbReference type="ARBA" id="ARBA00005695"/>
    </source>
</evidence>
<dbReference type="PANTHER" id="PTHR30290:SF9">
    <property type="entry name" value="OLIGOPEPTIDE-BINDING PROTEIN APPA"/>
    <property type="match status" value="1"/>
</dbReference>
<dbReference type="SUPFAM" id="SSF53850">
    <property type="entry name" value="Periplasmic binding protein-like II"/>
    <property type="match status" value="1"/>
</dbReference>
<dbReference type="AlphaFoldDB" id="A0A1Q8ZWG0"/>
<accession>A0A1Q8ZWG0</accession>
<comment type="similarity">
    <text evidence="2">Belongs to the bacterial solute-binding protein 5 family.</text>
</comment>
<dbReference type="GO" id="GO:0043190">
    <property type="term" value="C:ATP-binding cassette (ABC) transporter complex"/>
    <property type="evidence" value="ECO:0007669"/>
    <property type="project" value="InterPro"/>
</dbReference>
<keyword evidence="3" id="KW-0813">Transport</keyword>
<dbReference type="CDD" id="cd08503">
    <property type="entry name" value="PBP2_NikA_DppA_OppA_like_17"/>
    <property type="match status" value="1"/>
</dbReference>
<keyword evidence="4" id="KW-0732">Signal</keyword>
<evidence type="ECO:0000313" key="7">
    <source>
        <dbReference type="Proteomes" id="UP000186894"/>
    </source>
</evidence>
<dbReference type="Gene3D" id="3.90.76.10">
    <property type="entry name" value="Dipeptide-binding Protein, Domain 1"/>
    <property type="match status" value="1"/>
</dbReference>
<dbReference type="InterPro" id="IPR039424">
    <property type="entry name" value="SBP_5"/>
</dbReference>
<dbReference type="GO" id="GO:0030288">
    <property type="term" value="C:outer membrane-bounded periplasmic space"/>
    <property type="evidence" value="ECO:0007669"/>
    <property type="project" value="UniProtKB-ARBA"/>
</dbReference>
<evidence type="ECO:0000256" key="3">
    <source>
        <dbReference type="ARBA" id="ARBA00022448"/>
    </source>
</evidence>
<protein>
    <submittedName>
        <fullName evidence="6">ABC transporter substrate-binding protein</fullName>
    </submittedName>
</protein>
<comment type="subcellular location">
    <subcellularLocation>
        <location evidence="1">Periplasm</location>
    </subcellularLocation>
</comment>
<dbReference type="GO" id="GO:0015833">
    <property type="term" value="P:peptide transport"/>
    <property type="evidence" value="ECO:0007669"/>
    <property type="project" value="TreeGrafter"/>
</dbReference>
<keyword evidence="7" id="KW-1185">Reference proteome</keyword>
<gene>
    <name evidence="6" type="ORF">BJF95_04405</name>
</gene>
<evidence type="ECO:0000313" key="6">
    <source>
        <dbReference type="EMBL" id="OLP46410.1"/>
    </source>
</evidence>
<feature type="domain" description="Solute-binding protein family 5" evidence="5">
    <location>
        <begin position="107"/>
        <end position="451"/>
    </location>
</feature>
<proteinExistence type="inferred from homology"/>
<dbReference type="Gene3D" id="3.10.105.10">
    <property type="entry name" value="Dipeptide-binding Protein, Domain 3"/>
    <property type="match status" value="1"/>
</dbReference>
<reference evidence="6 7" key="1">
    <citation type="submission" date="2016-09" db="EMBL/GenBank/DDBJ databases">
        <title>Rhizobium oryziradicis sp. nov., isolated from the root of rice.</title>
        <authorList>
            <person name="Zhao J."/>
            <person name="Zhang X."/>
        </authorList>
    </citation>
    <scope>NUCLEOTIDE SEQUENCE [LARGE SCALE GENOMIC DNA]</scope>
    <source>
        <strain evidence="6 7">N19</strain>
    </source>
</reference>
<evidence type="ECO:0000259" key="5">
    <source>
        <dbReference type="Pfam" id="PF00496"/>
    </source>
</evidence>
<dbReference type="InterPro" id="IPR000914">
    <property type="entry name" value="SBP_5_dom"/>
</dbReference>
<name>A0A1Q8ZWG0_9HYPH</name>
<dbReference type="PANTHER" id="PTHR30290">
    <property type="entry name" value="PERIPLASMIC BINDING COMPONENT OF ABC TRANSPORTER"/>
    <property type="match status" value="1"/>
</dbReference>
<dbReference type="OrthoDB" id="9803988at2"/>
<dbReference type="Pfam" id="PF00496">
    <property type="entry name" value="SBP_bac_5"/>
    <property type="match status" value="1"/>
</dbReference>
<dbReference type="InterPro" id="IPR030678">
    <property type="entry name" value="Peptide/Ni-bd"/>
</dbReference>
<evidence type="ECO:0000256" key="1">
    <source>
        <dbReference type="ARBA" id="ARBA00004418"/>
    </source>
</evidence>
<dbReference type="EMBL" id="MKIM01000021">
    <property type="protein sequence ID" value="OLP46410.1"/>
    <property type="molecule type" value="Genomic_DNA"/>
</dbReference>
<organism evidence="6 7">
    <name type="scientific">Rhizobium oryziradicis</name>
    <dbReference type="NCBI Taxonomy" id="1867956"/>
    <lineage>
        <taxon>Bacteria</taxon>
        <taxon>Pseudomonadati</taxon>
        <taxon>Pseudomonadota</taxon>
        <taxon>Alphaproteobacteria</taxon>
        <taxon>Hyphomicrobiales</taxon>
        <taxon>Rhizobiaceae</taxon>
        <taxon>Rhizobium/Agrobacterium group</taxon>
        <taxon>Rhizobium</taxon>
    </lineage>
</organism>